<dbReference type="Proteomes" id="UP000250235">
    <property type="component" value="Unassembled WGS sequence"/>
</dbReference>
<feature type="compositionally biased region" description="Polar residues" evidence="1">
    <location>
        <begin position="89"/>
        <end position="100"/>
    </location>
</feature>
<gene>
    <name evidence="2" type="ORF">F511_38952</name>
</gene>
<name>A0A2Z7DDU0_9LAMI</name>
<feature type="region of interest" description="Disordered" evidence="1">
    <location>
        <begin position="149"/>
        <end position="206"/>
    </location>
</feature>
<accession>A0A2Z7DDU0</accession>
<feature type="compositionally biased region" description="Polar residues" evidence="1">
    <location>
        <begin position="149"/>
        <end position="167"/>
    </location>
</feature>
<dbReference type="AlphaFoldDB" id="A0A2Z7DDU0"/>
<sequence>MNTKISTYQKLLPESKINTIGYREKSERTCLEGGLHRYQPFYKLIRLPSTIREDKVRENSVEGFALGLSARPLKRNEMRHQISLQYTNQHAHRTVQYSQIRSDRTRPAKLAPDQHGSNSMQLDHPKAARSGQHALSSLACSIQLGTVPSDQHASTDQLSAQATNPSRCRSDPSKHASTDQLSAQATNPSRCRSDPSKLINPLISPV</sequence>
<feature type="region of interest" description="Disordered" evidence="1">
    <location>
        <begin position="89"/>
        <end position="134"/>
    </location>
</feature>
<feature type="compositionally biased region" description="Basic and acidic residues" evidence="1">
    <location>
        <begin position="168"/>
        <end position="177"/>
    </location>
</feature>
<keyword evidence="3" id="KW-1185">Reference proteome</keyword>
<reference evidence="2 3" key="1">
    <citation type="journal article" date="2015" name="Proc. Natl. Acad. Sci. U.S.A.">
        <title>The resurrection genome of Boea hygrometrica: A blueprint for survival of dehydration.</title>
        <authorList>
            <person name="Xiao L."/>
            <person name="Yang G."/>
            <person name="Zhang L."/>
            <person name="Yang X."/>
            <person name="Zhao S."/>
            <person name="Ji Z."/>
            <person name="Zhou Q."/>
            <person name="Hu M."/>
            <person name="Wang Y."/>
            <person name="Chen M."/>
            <person name="Xu Y."/>
            <person name="Jin H."/>
            <person name="Xiao X."/>
            <person name="Hu G."/>
            <person name="Bao F."/>
            <person name="Hu Y."/>
            <person name="Wan P."/>
            <person name="Li L."/>
            <person name="Deng X."/>
            <person name="Kuang T."/>
            <person name="Xiang C."/>
            <person name="Zhu J.K."/>
            <person name="Oliver M.J."/>
            <person name="He Y."/>
        </authorList>
    </citation>
    <scope>NUCLEOTIDE SEQUENCE [LARGE SCALE GENOMIC DNA]</scope>
    <source>
        <strain evidence="3">cv. XS01</strain>
    </source>
</reference>
<protein>
    <submittedName>
        <fullName evidence="2">Uncharacterized protein</fullName>
    </submittedName>
</protein>
<feature type="compositionally biased region" description="Polar residues" evidence="1">
    <location>
        <begin position="178"/>
        <end position="190"/>
    </location>
</feature>
<evidence type="ECO:0000313" key="2">
    <source>
        <dbReference type="EMBL" id="KZV57317.1"/>
    </source>
</evidence>
<dbReference type="EMBL" id="KQ987341">
    <property type="protein sequence ID" value="KZV57317.1"/>
    <property type="molecule type" value="Genomic_DNA"/>
</dbReference>
<proteinExistence type="predicted"/>
<organism evidence="2 3">
    <name type="scientific">Dorcoceras hygrometricum</name>
    <dbReference type="NCBI Taxonomy" id="472368"/>
    <lineage>
        <taxon>Eukaryota</taxon>
        <taxon>Viridiplantae</taxon>
        <taxon>Streptophyta</taxon>
        <taxon>Embryophyta</taxon>
        <taxon>Tracheophyta</taxon>
        <taxon>Spermatophyta</taxon>
        <taxon>Magnoliopsida</taxon>
        <taxon>eudicotyledons</taxon>
        <taxon>Gunneridae</taxon>
        <taxon>Pentapetalae</taxon>
        <taxon>asterids</taxon>
        <taxon>lamiids</taxon>
        <taxon>Lamiales</taxon>
        <taxon>Gesneriaceae</taxon>
        <taxon>Didymocarpoideae</taxon>
        <taxon>Trichosporeae</taxon>
        <taxon>Loxocarpinae</taxon>
        <taxon>Dorcoceras</taxon>
    </lineage>
</organism>
<evidence type="ECO:0000256" key="1">
    <source>
        <dbReference type="SAM" id="MobiDB-lite"/>
    </source>
</evidence>
<evidence type="ECO:0000313" key="3">
    <source>
        <dbReference type="Proteomes" id="UP000250235"/>
    </source>
</evidence>